<keyword evidence="3" id="KW-1185">Reference proteome</keyword>
<dbReference type="InterPro" id="IPR050553">
    <property type="entry name" value="Thioredoxin_ResA/DsbE_sf"/>
</dbReference>
<dbReference type="PANTHER" id="PTHR42852">
    <property type="entry name" value="THIOL:DISULFIDE INTERCHANGE PROTEIN DSBE"/>
    <property type="match status" value="1"/>
</dbReference>
<gene>
    <name evidence="2" type="ORF">LZ495_33930</name>
</gene>
<dbReference type="SUPFAM" id="SSF52833">
    <property type="entry name" value="Thioredoxin-like"/>
    <property type="match status" value="1"/>
</dbReference>
<dbReference type="Proteomes" id="UP001165378">
    <property type="component" value="Unassembled WGS sequence"/>
</dbReference>
<comment type="caution">
    <text evidence="2">The sequence shown here is derived from an EMBL/GenBank/DDBJ whole genome shotgun (WGS) entry which is preliminary data.</text>
</comment>
<dbReference type="Gene3D" id="3.40.30.10">
    <property type="entry name" value="Glutaredoxin"/>
    <property type="match status" value="1"/>
</dbReference>
<dbReference type="AlphaFoldDB" id="A0AA41Q6N2"/>
<proteinExistence type="predicted"/>
<name>A0AA41Q6N2_9ACTN</name>
<evidence type="ECO:0000313" key="2">
    <source>
        <dbReference type="EMBL" id="MCF2532192.1"/>
    </source>
</evidence>
<evidence type="ECO:0000313" key="3">
    <source>
        <dbReference type="Proteomes" id="UP001165378"/>
    </source>
</evidence>
<dbReference type="PANTHER" id="PTHR42852:SF17">
    <property type="entry name" value="THIOREDOXIN-LIKE PROTEIN HI_1115"/>
    <property type="match status" value="1"/>
</dbReference>
<dbReference type="InterPro" id="IPR013766">
    <property type="entry name" value="Thioredoxin_domain"/>
</dbReference>
<sequence>MTYAVAGLALMVAATLVNALLTTKVVKAWQAVITAPPRPRNAVPAEDEPTLAVAEGERLPAFTLHTPEGEATESALDGQPALICFLRPACGPTRDSLPEIERWAAANTPSGARLVAIVNGAEDEAGPLLEAVTPLTGLTAVEPSGGPVATAFGVRYHPSFVLVRADGTITETGIGQGSLPALNLLTV</sequence>
<evidence type="ECO:0000259" key="1">
    <source>
        <dbReference type="PROSITE" id="PS51352"/>
    </source>
</evidence>
<dbReference type="RefSeq" id="WP_235056926.1">
    <property type="nucleotide sequence ID" value="NZ_JAKFHA010000031.1"/>
</dbReference>
<dbReference type="InterPro" id="IPR036249">
    <property type="entry name" value="Thioredoxin-like_sf"/>
</dbReference>
<reference evidence="2" key="1">
    <citation type="submission" date="2022-01" db="EMBL/GenBank/DDBJ databases">
        <title>Genome-Based Taxonomic Classification of the Phylum Actinobacteria.</title>
        <authorList>
            <person name="Gao Y."/>
        </authorList>
    </citation>
    <scope>NUCLEOTIDE SEQUENCE</scope>
    <source>
        <strain evidence="2">KLBMP 8922</strain>
    </source>
</reference>
<accession>A0AA41Q6N2</accession>
<feature type="domain" description="Thioredoxin" evidence="1">
    <location>
        <begin position="53"/>
        <end position="187"/>
    </location>
</feature>
<dbReference type="EMBL" id="JAKFHA010000031">
    <property type="protein sequence ID" value="MCF2532192.1"/>
    <property type="molecule type" value="Genomic_DNA"/>
</dbReference>
<protein>
    <submittedName>
        <fullName evidence="2">Redoxin domain-containing protein</fullName>
    </submittedName>
</protein>
<dbReference type="PROSITE" id="PS51352">
    <property type="entry name" value="THIOREDOXIN_2"/>
    <property type="match status" value="1"/>
</dbReference>
<organism evidence="2 3">
    <name type="scientific">Yinghuangia soli</name>
    <dbReference type="NCBI Taxonomy" id="2908204"/>
    <lineage>
        <taxon>Bacteria</taxon>
        <taxon>Bacillati</taxon>
        <taxon>Actinomycetota</taxon>
        <taxon>Actinomycetes</taxon>
        <taxon>Kitasatosporales</taxon>
        <taxon>Streptomycetaceae</taxon>
        <taxon>Yinghuangia</taxon>
    </lineage>
</organism>